<evidence type="ECO:0000256" key="3">
    <source>
        <dbReference type="ARBA" id="ARBA00022842"/>
    </source>
</evidence>
<dbReference type="GO" id="GO:0007165">
    <property type="term" value="P:signal transduction"/>
    <property type="evidence" value="ECO:0007669"/>
    <property type="project" value="TreeGrafter"/>
</dbReference>
<dbReference type="AlphaFoldDB" id="A0A8J3H5F4"/>
<accession>A0A8J3H5F4</accession>
<sequence length="271" mass="29204">MPATDLPLLIDTARAAGDIACRYSGPEAKRWEKPGGAGPVTEADLAVNEMLEDRLRAARPDYGWLSEESEDNADRLGHDRIFIVDPIDGTRGFAEGDSNWAHALAVTEAGRVTAAVIYLPMRDLLYSAARGAGAWLNGTPIQAANATDLAQATILATRPNLDPRHWRGGIFPGFKSAYRSSLAFRMALVAQGRFDAMLTLRPSWEWDIAAGDLILSEAGARCTDRNGTELRFNNPRPQVNGVIAAGPRLHDRLATALAPELVLPDPAQPGS</sequence>
<dbReference type="PRINTS" id="PR00377">
    <property type="entry name" value="IMPHPHTASES"/>
</dbReference>
<dbReference type="EMBL" id="BNAP01000002">
    <property type="protein sequence ID" value="GHG82307.1"/>
    <property type="molecule type" value="Genomic_DNA"/>
</dbReference>
<dbReference type="CDD" id="cd01638">
    <property type="entry name" value="CysQ"/>
    <property type="match status" value="1"/>
</dbReference>
<comment type="cofactor">
    <cofactor evidence="4">
        <name>Mg(2+)</name>
        <dbReference type="ChEBI" id="CHEBI:18420"/>
    </cofactor>
</comment>
<name>A0A8J3H5F4_9RHOB</name>
<proteinExistence type="inferred from homology"/>
<comment type="similarity">
    <text evidence="1">Belongs to the inositol monophosphatase superfamily.</text>
</comment>
<dbReference type="Gene3D" id="3.30.540.10">
    <property type="entry name" value="Fructose-1,6-Bisphosphatase, subunit A, domain 1"/>
    <property type="match status" value="1"/>
</dbReference>
<dbReference type="GO" id="GO:0046854">
    <property type="term" value="P:phosphatidylinositol phosphate biosynthetic process"/>
    <property type="evidence" value="ECO:0007669"/>
    <property type="project" value="InterPro"/>
</dbReference>
<keyword evidence="2 4" id="KW-0479">Metal-binding</keyword>
<dbReference type="PROSITE" id="PS00630">
    <property type="entry name" value="IMP_2"/>
    <property type="match status" value="1"/>
</dbReference>
<evidence type="ECO:0000256" key="1">
    <source>
        <dbReference type="ARBA" id="ARBA00009759"/>
    </source>
</evidence>
<feature type="binding site" evidence="4">
    <location>
        <position position="85"/>
    </location>
    <ligand>
        <name>Mg(2+)</name>
        <dbReference type="ChEBI" id="CHEBI:18420"/>
        <label>1</label>
        <note>catalytic</note>
    </ligand>
</feature>
<keyword evidence="3 4" id="KW-0460">Magnesium</keyword>
<evidence type="ECO:0000313" key="6">
    <source>
        <dbReference type="Proteomes" id="UP000611500"/>
    </source>
</evidence>
<organism evidence="5 6">
    <name type="scientific">Pseudodonghicola xiamenensis</name>
    <dbReference type="NCBI Taxonomy" id="337702"/>
    <lineage>
        <taxon>Bacteria</taxon>
        <taxon>Pseudomonadati</taxon>
        <taxon>Pseudomonadota</taxon>
        <taxon>Alphaproteobacteria</taxon>
        <taxon>Rhodobacterales</taxon>
        <taxon>Paracoccaceae</taxon>
        <taxon>Pseudodonghicola</taxon>
    </lineage>
</organism>
<dbReference type="GO" id="GO:0046872">
    <property type="term" value="F:metal ion binding"/>
    <property type="evidence" value="ECO:0007669"/>
    <property type="project" value="UniProtKB-KW"/>
</dbReference>
<feature type="binding site" evidence="4">
    <location>
        <position position="87"/>
    </location>
    <ligand>
        <name>Mg(2+)</name>
        <dbReference type="ChEBI" id="CHEBI:18420"/>
        <label>1</label>
        <note>catalytic</note>
    </ligand>
</feature>
<feature type="binding site" evidence="4">
    <location>
        <position position="88"/>
    </location>
    <ligand>
        <name>Mg(2+)</name>
        <dbReference type="ChEBI" id="CHEBI:18420"/>
        <label>1</label>
        <note>catalytic</note>
    </ligand>
</feature>
<evidence type="ECO:0000256" key="2">
    <source>
        <dbReference type="ARBA" id="ARBA00022723"/>
    </source>
</evidence>
<dbReference type="InterPro" id="IPR000760">
    <property type="entry name" value="Inositol_monophosphatase-like"/>
</dbReference>
<evidence type="ECO:0000313" key="5">
    <source>
        <dbReference type="EMBL" id="GHG82307.1"/>
    </source>
</evidence>
<dbReference type="Proteomes" id="UP000611500">
    <property type="component" value="Unassembled WGS sequence"/>
</dbReference>
<comment type="caution">
    <text evidence="5">The sequence shown here is derived from an EMBL/GenBank/DDBJ whole genome shotgun (WGS) entry which is preliminary data.</text>
</comment>
<dbReference type="RefSeq" id="WP_051312311.1">
    <property type="nucleotide sequence ID" value="NZ_BNAP01000002.1"/>
</dbReference>
<dbReference type="Pfam" id="PF00459">
    <property type="entry name" value="Inositol_P"/>
    <property type="match status" value="1"/>
</dbReference>
<dbReference type="GO" id="GO:0006020">
    <property type="term" value="P:inositol metabolic process"/>
    <property type="evidence" value="ECO:0007669"/>
    <property type="project" value="TreeGrafter"/>
</dbReference>
<dbReference type="PANTHER" id="PTHR20854:SF4">
    <property type="entry name" value="INOSITOL-1-MONOPHOSPHATASE-RELATED"/>
    <property type="match status" value="1"/>
</dbReference>
<dbReference type="SUPFAM" id="SSF56655">
    <property type="entry name" value="Carbohydrate phosphatase"/>
    <property type="match status" value="1"/>
</dbReference>
<dbReference type="PANTHER" id="PTHR20854">
    <property type="entry name" value="INOSITOL MONOPHOSPHATASE"/>
    <property type="match status" value="1"/>
</dbReference>
<dbReference type="GO" id="GO:0008934">
    <property type="term" value="F:inositol monophosphate 1-phosphatase activity"/>
    <property type="evidence" value="ECO:0007669"/>
    <property type="project" value="TreeGrafter"/>
</dbReference>
<reference evidence="5" key="2">
    <citation type="submission" date="2020-09" db="EMBL/GenBank/DDBJ databases">
        <authorList>
            <person name="Sun Q."/>
            <person name="Zhou Y."/>
        </authorList>
    </citation>
    <scope>NUCLEOTIDE SEQUENCE</scope>
    <source>
        <strain evidence="5">CGMCC 1.7081</strain>
    </source>
</reference>
<dbReference type="InterPro" id="IPR020550">
    <property type="entry name" value="Inositol_monophosphatase_CS"/>
</dbReference>
<evidence type="ECO:0000256" key="4">
    <source>
        <dbReference type="PIRSR" id="PIRSR600760-2"/>
    </source>
</evidence>
<feature type="binding site" evidence="4">
    <location>
        <position position="207"/>
    </location>
    <ligand>
        <name>Mg(2+)</name>
        <dbReference type="ChEBI" id="CHEBI:18420"/>
        <label>1</label>
        <note>catalytic</note>
    </ligand>
</feature>
<protein>
    <submittedName>
        <fullName evidence="5">3'(2'),5'-bisphosphate nucleotidase CysQ</fullName>
    </submittedName>
</protein>
<dbReference type="Gene3D" id="3.40.190.80">
    <property type="match status" value="1"/>
</dbReference>
<feature type="binding site" evidence="4">
    <location>
        <position position="67"/>
    </location>
    <ligand>
        <name>Mg(2+)</name>
        <dbReference type="ChEBI" id="CHEBI:18420"/>
        <label>1</label>
        <note>catalytic</note>
    </ligand>
</feature>
<gene>
    <name evidence="5" type="ORF">GCM10010961_06740</name>
</gene>
<keyword evidence="6" id="KW-1185">Reference proteome</keyword>
<reference evidence="5" key="1">
    <citation type="journal article" date="2014" name="Int. J. Syst. Evol. Microbiol.">
        <title>Complete genome sequence of Corynebacterium casei LMG S-19264T (=DSM 44701T), isolated from a smear-ripened cheese.</title>
        <authorList>
            <consortium name="US DOE Joint Genome Institute (JGI-PGF)"/>
            <person name="Walter F."/>
            <person name="Albersmeier A."/>
            <person name="Kalinowski J."/>
            <person name="Ruckert C."/>
        </authorList>
    </citation>
    <scope>NUCLEOTIDE SEQUENCE</scope>
    <source>
        <strain evidence="5">CGMCC 1.7081</strain>
    </source>
</reference>